<evidence type="ECO:0000313" key="24">
    <source>
        <dbReference type="EMBL" id="AHF02315.1"/>
    </source>
</evidence>
<dbReference type="SMART" id="SM00304">
    <property type="entry name" value="HAMP"/>
    <property type="match status" value="1"/>
</dbReference>
<reference evidence="24 25" key="1">
    <citation type="submission" date="2013-12" db="EMBL/GenBank/DDBJ databases">
        <authorList>
            <consortium name="DOE Joint Genome Institute"/>
            <person name="Kappler U."/>
            <person name="Huntemann M."/>
            <person name="Han J."/>
            <person name="Chen A."/>
            <person name="Kyrpides N."/>
            <person name="Mavromatis K."/>
            <person name="Markowitz V."/>
            <person name="Palaniappan K."/>
            <person name="Ivanova N."/>
            <person name="Schaumberg A."/>
            <person name="Pati A."/>
            <person name="Liolios K."/>
            <person name="Nordberg H.P."/>
            <person name="Cantor M.N."/>
            <person name="Hua S.X."/>
            <person name="Woyke T."/>
        </authorList>
    </citation>
    <scope>NUCLEOTIDE SEQUENCE [LARGE SCALE GENOMIC DNA]</scope>
    <source>
        <strain evidence="25">AL2</strain>
    </source>
</reference>
<dbReference type="EMBL" id="CP007030">
    <property type="protein sequence ID" value="AHF02315.1"/>
    <property type="molecule type" value="Genomic_DNA"/>
</dbReference>
<dbReference type="SUPFAM" id="SSF47384">
    <property type="entry name" value="Homodimeric domain of signal transducing histidine kinase"/>
    <property type="match status" value="1"/>
</dbReference>
<evidence type="ECO:0000256" key="15">
    <source>
        <dbReference type="ARBA" id="ARBA00023012"/>
    </source>
</evidence>
<comment type="subcellular location">
    <subcellularLocation>
        <location evidence="4">Cell membrane</location>
        <topology evidence="4">Multi-pass membrane protein</topology>
    </subcellularLocation>
</comment>
<evidence type="ECO:0000256" key="14">
    <source>
        <dbReference type="ARBA" id="ARBA00022912"/>
    </source>
</evidence>
<dbReference type="InterPro" id="IPR003661">
    <property type="entry name" value="HisK_dim/P_dom"/>
</dbReference>
<evidence type="ECO:0000256" key="4">
    <source>
        <dbReference type="ARBA" id="ARBA00004651"/>
    </source>
</evidence>
<evidence type="ECO:0000256" key="18">
    <source>
        <dbReference type="ARBA" id="ARBA00023211"/>
    </source>
</evidence>
<dbReference type="KEGG" id="tao:THIAE_06840"/>
<dbReference type="PANTHER" id="PTHR44936:SF9">
    <property type="entry name" value="SENSOR PROTEIN CREC"/>
    <property type="match status" value="1"/>
</dbReference>
<dbReference type="Pfam" id="PF00512">
    <property type="entry name" value="HisKA"/>
    <property type="match status" value="1"/>
</dbReference>
<feature type="transmembrane region" description="Helical" evidence="21">
    <location>
        <begin position="195"/>
        <end position="219"/>
    </location>
</feature>
<keyword evidence="12" id="KW-0067">ATP-binding</keyword>
<sequence>MGLSSVVMFRHHLVISLSLLLGLVLLQALMTFWSFQNLTYHKERSLSAQQMLTEVVQFRADAKRLKVWLADFIITEKSNTAIRDNLFARMDQQLADLARQNRLFEQSARTEDILFSQAVANNSLLLQQNLNALKQALQTRQVQALDSDEARWQTLLALFDKFQGADIQQVVNELIDLHKAHVAKAEADAEATRQFIYLALLAVTALSLSLMLFLSYHLIHRFNQSMRNLTAGADRFAQGHLTDPIPTSGPREFQDLAARFNDMAAHLDQAIKTQLQLQENTEDKVRERTAQLQHVVTQLHDAEQRQQGFLAELTHELRTPTTIILGEAELALRHSPSAQHQQTLTRIIESCQTLSLRIDDLIMVSRGQHALVSVNLTPVLLGDFYHALVKQCRDYQARLGFELQLDTIALTDNQQVYIDLEKMHLVLGVLLENALHYQYPPLQIRLTMNIKDEQIRIILADQGIGLDFTDTRALFTRYHRGEQAKKMRPEGLGLGLPIAKALVEAQDGVLHFAQNQPQGTQAMIDLPLFELRSDE</sequence>
<name>W0DUP6_9GAMM</name>
<dbReference type="Proteomes" id="UP000005380">
    <property type="component" value="Chromosome"/>
</dbReference>
<dbReference type="PROSITE" id="PS50109">
    <property type="entry name" value="HIS_KIN"/>
    <property type="match status" value="1"/>
</dbReference>
<dbReference type="GO" id="GO:0000155">
    <property type="term" value="F:phosphorelay sensor kinase activity"/>
    <property type="evidence" value="ECO:0007669"/>
    <property type="project" value="InterPro"/>
</dbReference>
<dbReference type="Gene3D" id="1.10.287.130">
    <property type="match status" value="1"/>
</dbReference>
<evidence type="ECO:0000256" key="20">
    <source>
        <dbReference type="ARBA" id="ARBA00041776"/>
    </source>
</evidence>
<dbReference type="InterPro" id="IPR036890">
    <property type="entry name" value="HATPase_C_sf"/>
</dbReference>
<evidence type="ECO:0000256" key="11">
    <source>
        <dbReference type="ARBA" id="ARBA00022801"/>
    </source>
</evidence>
<evidence type="ECO:0000313" key="25">
    <source>
        <dbReference type="Proteomes" id="UP000005380"/>
    </source>
</evidence>
<dbReference type="AlphaFoldDB" id="W0DUP6"/>
<keyword evidence="18" id="KW-0464">Manganese</keyword>
<evidence type="ECO:0000256" key="2">
    <source>
        <dbReference type="ARBA" id="ARBA00001936"/>
    </source>
</evidence>
<dbReference type="InterPro" id="IPR005467">
    <property type="entry name" value="His_kinase_dom"/>
</dbReference>
<dbReference type="InterPro" id="IPR003594">
    <property type="entry name" value="HATPase_dom"/>
</dbReference>
<dbReference type="InterPro" id="IPR004358">
    <property type="entry name" value="Sig_transdc_His_kin-like_C"/>
</dbReference>
<dbReference type="InterPro" id="IPR036097">
    <property type="entry name" value="HisK_dim/P_sf"/>
</dbReference>
<feature type="domain" description="HAMP" evidence="23">
    <location>
        <begin position="220"/>
        <end position="272"/>
    </location>
</feature>
<keyword evidence="8" id="KW-0808">Transferase</keyword>
<evidence type="ECO:0000256" key="19">
    <source>
        <dbReference type="ARBA" id="ARBA00040454"/>
    </source>
</evidence>
<keyword evidence="11" id="KW-0378">Hydrolase</keyword>
<evidence type="ECO:0000256" key="5">
    <source>
        <dbReference type="ARBA" id="ARBA00012438"/>
    </source>
</evidence>
<accession>W0DUP6</accession>
<keyword evidence="6" id="KW-1003">Cell membrane</keyword>
<dbReference type="Pfam" id="PF00672">
    <property type="entry name" value="HAMP"/>
    <property type="match status" value="1"/>
</dbReference>
<dbReference type="Gene3D" id="3.30.565.10">
    <property type="entry name" value="Histidine kinase-like ATPase, C-terminal domain"/>
    <property type="match status" value="1"/>
</dbReference>
<organism evidence="24 25">
    <name type="scientific">Thiomicrospira aerophila AL3</name>
    <dbReference type="NCBI Taxonomy" id="717772"/>
    <lineage>
        <taxon>Bacteria</taxon>
        <taxon>Pseudomonadati</taxon>
        <taxon>Pseudomonadota</taxon>
        <taxon>Gammaproteobacteria</taxon>
        <taxon>Thiotrichales</taxon>
        <taxon>Piscirickettsiaceae</taxon>
        <taxon>Thiomicrospira</taxon>
    </lineage>
</organism>
<evidence type="ECO:0000256" key="6">
    <source>
        <dbReference type="ARBA" id="ARBA00022475"/>
    </source>
</evidence>
<dbReference type="GO" id="GO:0004721">
    <property type="term" value="F:phosphoprotein phosphatase activity"/>
    <property type="evidence" value="ECO:0007669"/>
    <property type="project" value="UniProtKB-KW"/>
</dbReference>
<dbReference type="PRINTS" id="PR00344">
    <property type="entry name" value="BCTRLSENSOR"/>
</dbReference>
<evidence type="ECO:0000259" key="23">
    <source>
        <dbReference type="PROSITE" id="PS50885"/>
    </source>
</evidence>
<keyword evidence="7" id="KW-0597">Phosphoprotein</keyword>
<dbReference type="GO" id="GO:0005886">
    <property type="term" value="C:plasma membrane"/>
    <property type="evidence" value="ECO:0007669"/>
    <property type="project" value="UniProtKB-SubCell"/>
</dbReference>
<evidence type="ECO:0000256" key="16">
    <source>
        <dbReference type="ARBA" id="ARBA00023016"/>
    </source>
</evidence>
<evidence type="ECO:0000256" key="9">
    <source>
        <dbReference type="ARBA" id="ARBA00022741"/>
    </source>
</evidence>
<keyword evidence="21" id="KW-0472">Membrane</keyword>
<evidence type="ECO:0000256" key="21">
    <source>
        <dbReference type="SAM" id="Phobius"/>
    </source>
</evidence>
<evidence type="ECO:0000256" key="3">
    <source>
        <dbReference type="ARBA" id="ARBA00001946"/>
    </source>
</evidence>
<dbReference type="SUPFAM" id="SSF158472">
    <property type="entry name" value="HAMP domain-like"/>
    <property type="match status" value="1"/>
</dbReference>
<keyword evidence="10" id="KW-0418">Kinase</keyword>
<evidence type="ECO:0000256" key="12">
    <source>
        <dbReference type="ARBA" id="ARBA00022840"/>
    </source>
</evidence>
<keyword evidence="15" id="KW-0902">Two-component regulatory system</keyword>
<protein>
    <recommendedName>
        <fullName evidence="19">Signal transduction histidine-protein kinase/phosphatase MprB</fullName>
        <ecNumber evidence="5">2.7.13.3</ecNumber>
    </recommendedName>
    <alternativeName>
        <fullName evidence="20">Mycobacterial persistence regulator B</fullName>
    </alternativeName>
</protein>
<evidence type="ECO:0000259" key="22">
    <source>
        <dbReference type="PROSITE" id="PS50109"/>
    </source>
</evidence>
<dbReference type="CDD" id="cd06225">
    <property type="entry name" value="HAMP"/>
    <property type="match status" value="1"/>
</dbReference>
<dbReference type="CDD" id="cd00082">
    <property type="entry name" value="HisKA"/>
    <property type="match status" value="1"/>
</dbReference>
<comment type="catalytic activity">
    <reaction evidence="1">
        <text>ATP + protein L-histidine = ADP + protein N-phospho-L-histidine.</text>
        <dbReference type="EC" id="2.7.13.3"/>
    </reaction>
</comment>
<dbReference type="Pfam" id="PF02518">
    <property type="entry name" value="HATPase_c"/>
    <property type="match status" value="1"/>
</dbReference>
<keyword evidence="25" id="KW-1185">Reference proteome</keyword>
<keyword evidence="9" id="KW-0547">Nucleotide-binding</keyword>
<proteinExistence type="predicted"/>
<feature type="domain" description="Histidine kinase" evidence="22">
    <location>
        <begin position="312"/>
        <end position="530"/>
    </location>
</feature>
<dbReference type="Gene3D" id="6.10.340.10">
    <property type="match status" value="1"/>
</dbReference>
<dbReference type="eggNOG" id="COG2205">
    <property type="taxonomic scope" value="Bacteria"/>
</dbReference>
<evidence type="ECO:0000256" key="17">
    <source>
        <dbReference type="ARBA" id="ARBA00023026"/>
    </source>
</evidence>
<dbReference type="EC" id="2.7.13.3" evidence="5"/>
<keyword evidence="14" id="KW-0904">Protein phosphatase</keyword>
<comment type="cofactor">
    <cofactor evidence="3">
        <name>Mg(2+)</name>
        <dbReference type="ChEBI" id="CHEBI:18420"/>
    </cofactor>
</comment>
<evidence type="ECO:0000256" key="1">
    <source>
        <dbReference type="ARBA" id="ARBA00000085"/>
    </source>
</evidence>
<keyword evidence="13" id="KW-0460">Magnesium</keyword>
<keyword evidence="21" id="KW-1133">Transmembrane helix</keyword>
<dbReference type="InterPro" id="IPR050980">
    <property type="entry name" value="2C_sensor_his_kinase"/>
</dbReference>
<evidence type="ECO:0000256" key="7">
    <source>
        <dbReference type="ARBA" id="ARBA00022553"/>
    </source>
</evidence>
<keyword evidence="17" id="KW-0843">Virulence</keyword>
<dbReference type="HOGENOM" id="CLU_000445_89_6_6"/>
<dbReference type="STRING" id="717772.THIAE_06840"/>
<evidence type="ECO:0000256" key="10">
    <source>
        <dbReference type="ARBA" id="ARBA00022777"/>
    </source>
</evidence>
<keyword evidence="21" id="KW-0812">Transmembrane</keyword>
<dbReference type="InParanoid" id="W0DUP6"/>
<comment type="cofactor">
    <cofactor evidence="2">
        <name>Mn(2+)</name>
        <dbReference type="ChEBI" id="CHEBI:29035"/>
    </cofactor>
</comment>
<dbReference type="SUPFAM" id="SSF55874">
    <property type="entry name" value="ATPase domain of HSP90 chaperone/DNA topoisomerase II/histidine kinase"/>
    <property type="match status" value="1"/>
</dbReference>
<dbReference type="GO" id="GO:0005524">
    <property type="term" value="F:ATP binding"/>
    <property type="evidence" value="ECO:0007669"/>
    <property type="project" value="UniProtKB-KW"/>
</dbReference>
<dbReference type="InterPro" id="IPR003660">
    <property type="entry name" value="HAMP_dom"/>
</dbReference>
<keyword evidence="16" id="KW-0346">Stress response</keyword>
<gene>
    <name evidence="24" type="ORF">THIAE_06840</name>
</gene>
<dbReference type="SMART" id="SM00388">
    <property type="entry name" value="HisKA"/>
    <property type="match status" value="1"/>
</dbReference>
<evidence type="ECO:0000256" key="8">
    <source>
        <dbReference type="ARBA" id="ARBA00022679"/>
    </source>
</evidence>
<evidence type="ECO:0000256" key="13">
    <source>
        <dbReference type="ARBA" id="ARBA00022842"/>
    </source>
</evidence>
<dbReference type="PANTHER" id="PTHR44936">
    <property type="entry name" value="SENSOR PROTEIN CREC"/>
    <property type="match status" value="1"/>
</dbReference>
<dbReference type="PROSITE" id="PS50885">
    <property type="entry name" value="HAMP"/>
    <property type="match status" value="1"/>
</dbReference>
<dbReference type="SMART" id="SM00387">
    <property type="entry name" value="HATPase_c"/>
    <property type="match status" value="1"/>
</dbReference>
<dbReference type="eggNOG" id="COG3850">
    <property type="taxonomic scope" value="Bacteria"/>
</dbReference>